<feature type="region of interest" description="Disordered" evidence="1">
    <location>
        <begin position="47"/>
        <end position="97"/>
    </location>
</feature>
<organism evidence="2 3">
    <name type="scientific">Pleurodeles waltl</name>
    <name type="common">Iberian ribbed newt</name>
    <dbReference type="NCBI Taxonomy" id="8319"/>
    <lineage>
        <taxon>Eukaryota</taxon>
        <taxon>Metazoa</taxon>
        <taxon>Chordata</taxon>
        <taxon>Craniata</taxon>
        <taxon>Vertebrata</taxon>
        <taxon>Euteleostomi</taxon>
        <taxon>Amphibia</taxon>
        <taxon>Batrachia</taxon>
        <taxon>Caudata</taxon>
        <taxon>Salamandroidea</taxon>
        <taxon>Salamandridae</taxon>
        <taxon>Pleurodelinae</taxon>
        <taxon>Pleurodeles</taxon>
    </lineage>
</organism>
<gene>
    <name evidence="2" type="ORF">NDU88_003219</name>
</gene>
<evidence type="ECO:0000313" key="3">
    <source>
        <dbReference type="Proteomes" id="UP001066276"/>
    </source>
</evidence>
<reference evidence="2" key="1">
    <citation type="journal article" date="2022" name="bioRxiv">
        <title>Sequencing and chromosome-scale assembly of the giantPleurodeles waltlgenome.</title>
        <authorList>
            <person name="Brown T."/>
            <person name="Elewa A."/>
            <person name="Iarovenko S."/>
            <person name="Subramanian E."/>
            <person name="Araus A.J."/>
            <person name="Petzold A."/>
            <person name="Susuki M."/>
            <person name="Suzuki K.-i.T."/>
            <person name="Hayashi T."/>
            <person name="Toyoda A."/>
            <person name="Oliveira C."/>
            <person name="Osipova E."/>
            <person name="Leigh N.D."/>
            <person name="Simon A."/>
            <person name="Yun M.H."/>
        </authorList>
    </citation>
    <scope>NUCLEOTIDE SEQUENCE</scope>
    <source>
        <strain evidence="2">20211129_DDA</strain>
        <tissue evidence="2">Liver</tissue>
    </source>
</reference>
<accession>A0AAV7UXV5</accession>
<evidence type="ECO:0000313" key="2">
    <source>
        <dbReference type="EMBL" id="KAJ1193924.1"/>
    </source>
</evidence>
<keyword evidence="3" id="KW-1185">Reference proteome</keyword>
<dbReference type="Proteomes" id="UP001066276">
    <property type="component" value="Chromosome 2_2"/>
</dbReference>
<evidence type="ECO:0000256" key="1">
    <source>
        <dbReference type="SAM" id="MobiDB-lite"/>
    </source>
</evidence>
<dbReference type="EMBL" id="JANPWB010000004">
    <property type="protein sequence ID" value="KAJ1193924.1"/>
    <property type="molecule type" value="Genomic_DNA"/>
</dbReference>
<proteinExistence type="predicted"/>
<protein>
    <submittedName>
        <fullName evidence="2">Uncharacterized protein</fullName>
    </submittedName>
</protein>
<dbReference type="AlphaFoldDB" id="A0AAV7UXV5"/>
<feature type="compositionally biased region" description="Acidic residues" evidence="1">
    <location>
        <begin position="51"/>
        <end position="61"/>
    </location>
</feature>
<name>A0AAV7UXV5_PLEWA</name>
<comment type="caution">
    <text evidence="2">The sequence shown here is derived from an EMBL/GenBank/DDBJ whole genome shotgun (WGS) entry which is preliminary data.</text>
</comment>
<sequence>MDACNFDTLSRDELLKLYKQKGLKSDEKATRQVLQVALTAFQEVQRWQATSEEDEVDDNNEDGASSEGEDPDQGPEFPGDPNSTAAMTWIPLILRKD</sequence>